<evidence type="ECO:0000313" key="1">
    <source>
        <dbReference type="EMBL" id="QLG29995.1"/>
    </source>
</evidence>
<dbReference type="Proteomes" id="UP000509750">
    <property type="component" value="Plasmid unnamed3"/>
</dbReference>
<dbReference type="KEGG" id="halg:HUG10_20530"/>
<accession>A0A7D5KP82</accession>
<dbReference type="RefSeq" id="WP_179171569.1">
    <property type="nucleotide sequence ID" value="NZ_CP058532.1"/>
</dbReference>
<geneLocation type="plasmid" evidence="1 2">
    <name>unnamed3</name>
</geneLocation>
<dbReference type="EMBL" id="CP058532">
    <property type="protein sequence ID" value="QLG29995.1"/>
    <property type="molecule type" value="Genomic_DNA"/>
</dbReference>
<protein>
    <submittedName>
        <fullName evidence="1">Uncharacterized protein</fullName>
    </submittedName>
</protein>
<keyword evidence="2" id="KW-1185">Reference proteome</keyword>
<keyword evidence="1" id="KW-0614">Plasmid</keyword>
<sequence length="170" mass="19513">MNDENNTKTVNIRVNATDWENLSDENRSEICREALRSASQMKRDAGKALRYAGEYEKSLAKLDKAQAEVKVNKTMMENELEAYGYHELVTADELPDQFSLFEEMLVYSGKYANSYMEAGRGYEWIVNAIMQDMRDEGKVLPVGIAEWIVGIVEDNFETEDEDDEEETVEV</sequence>
<dbReference type="GeneID" id="56031273"/>
<gene>
    <name evidence="1" type="ORF">HUG10_20530</name>
</gene>
<reference evidence="1 2" key="1">
    <citation type="submission" date="2020-07" db="EMBL/GenBank/DDBJ databases">
        <title>Gai3-2, isolated from salt lake.</title>
        <authorList>
            <person name="Cui H."/>
            <person name="Shi X."/>
        </authorList>
    </citation>
    <scope>NUCLEOTIDE SEQUENCE [LARGE SCALE GENOMIC DNA]</scope>
    <source>
        <strain evidence="1 2">Gai3-2</strain>
        <plasmid evidence="1 2">unnamed3</plasmid>
    </source>
</reference>
<dbReference type="AlphaFoldDB" id="A0A7D5KP82"/>
<organism evidence="1 2">
    <name type="scientific">Halorarum halophilum</name>
    <dbReference type="NCBI Taxonomy" id="2743090"/>
    <lineage>
        <taxon>Archaea</taxon>
        <taxon>Methanobacteriati</taxon>
        <taxon>Methanobacteriota</taxon>
        <taxon>Stenosarchaea group</taxon>
        <taxon>Halobacteria</taxon>
        <taxon>Halobacteriales</taxon>
        <taxon>Haloferacaceae</taxon>
        <taxon>Halorarum</taxon>
    </lineage>
</organism>
<name>A0A7D5KP82_9EURY</name>
<proteinExistence type="predicted"/>
<evidence type="ECO:0000313" key="2">
    <source>
        <dbReference type="Proteomes" id="UP000509750"/>
    </source>
</evidence>